<evidence type="ECO:0000313" key="4">
    <source>
        <dbReference type="Proteomes" id="UP000478183"/>
    </source>
</evidence>
<keyword evidence="2" id="KW-0812">Transmembrane</keyword>
<sequence length="225" mass="24422">MTVRNPLSIVTRLLGRTAKIITFTAIGIAALVALSAFLWIRSVQESFPELTGVPQIGTWYGLYPEGARSALDEPYHGIFKRGSSNNVMVLFNGGGVSVNAEMASGPDRTFNTDTGGDVMAKIGLGGDNKDSPFADWTVINLPYTTGDFHIGTGDFTFLNAQGERETIHHNGFLNFDLVMAEIMPHLNTPDHLLISAHCRRSNPTHASGQHSSKRSLKHLAAKRST</sequence>
<comment type="caution">
    <text evidence="3">The sequence shown here is derived from an EMBL/GenBank/DDBJ whole genome shotgun (WGS) entry which is preliminary data.</text>
</comment>
<feature type="compositionally biased region" description="Basic residues" evidence="1">
    <location>
        <begin position="211"/>
        <end position="225"/>
    </location>
</feature>
<keyword evidence="2" id="KW-1133">Transmembrane helix</keyword>
<evidence type="ECO:0000256" key="2">
    <source>
        <dbReference type="SAM" id="Phobius"/>
    </source>
</evidence>
<dbReference type="OrthoDB" id="9802991at2"/>
<protein>
    <submittedName>
        <fullName evidence="3">Uncharacterized protein</fullName>
    </submittedName>
</protein>
<keyword evidence="2" id="KW-0472">Membrane</keyword>
<name>A0A6L6JB13_9RHOB</name>
<keyword evidence="4" id="KW-1185">Reference proteome</keyword>
<feature type="transmembrane region" description="Helical" evidence="2">
    <location>
        <begin position="20"/>
        <end position="40"/>
    </location>
</feature>
<dbReference type="AlphaFoldDB" id="A0A6L6JB13"/>
<evidence type="ECO:0000256" key="1">
    <source>
        <dbReference type="SAM" id="MobiDB-lite"/>
    </source>
</evidence>
<evidence type="ECO:0000313" key="3">
    <source>
        <dbReference type="EMBL" id="MTH79170.1"/>
    </source>
</evidence>
<gene>
    <name evidence="3" type="ORF">GL286_15695</name>
</gene>
<organism evidence="3 4">
    <name type="scientific">Paracoccus aestuariivivens</name>
    <dbReference type="NCBI Taxonomy" id="1820333"/>
    <lineage>
        <taxon>Bacteria</taxon>
        <taxon>Pseudomonadati</taxon>
        <taxon>Pseudomonadota</taxon>
        <taxon>Alphaproteobacteria</taxon>
        <taxon>Rhodobacterales</taxon>
        <taxon>Paracoccaceae</taxon>
        <taxon>Paracoccus</taxon>
    </lineage>
</organism>
<reference evidence="3 4" key="1">
    <citation type="submission" date="2019-11" db="EMBL/GenBank/DDBJ databases">
        <authorList>
            <person name="Dong K."/>
        </authorList>
    </citation>
    <scope>NUCLEOTIDE SEQUENCE [LARGE SCALE GENOMIC DNA]</scope>
    <source>
        <strain evidence="3 4">NBRC 111993</strain>
    </source>
</reference>
<proteinExistence type="predicted"/>
<dbReference type="Proteomes" id="UP000478183">
    <property type="component" value="Unassembled WGS sequence"/>
</dbReference>
<feature type="region of interest" description="Disordered" evidence="1">
    <location>
        <begin position="200"/>
        <end position="225"/>
    </location>
</feature>
<dbReference type="EMBL" id="WMIE01000011">
    <property type="protein sequence ID" value="MTH79170.1"/>
    <property type="molecule type" value="Genomic_DNA"/>
</dbReference>
<dbReference type="RefSeq" id="WP_155096526.1">
    <property type="nucleotide sequence ID" value="NZ_WMIE01000011.1"/>
</dbReference>
<accession>A0A6L6JB13</accession>